<dbReference type="EMBL" id="ATLV01019815">
    <property type="status" value="NOT_ANNOTATED_CDS"/>
    <property type="molecule type" value="Genomic_DNA"/>
</dbReference>
<proteinExistence type="predicted"/>
<organism evidence="3 4">
    <name type="scientific">Anopheles sinensis</name>
    <name type="common">Mosquito</name>
    <dbReference type="NCBI Taxonomy" id="74873"/>
    <lineage>
        <taxon>Eukaryota</taxon>
        <taxon>Metazoa</taxon>
        <taxon>Ecdysozoa</taxon>
        <taxon>Arthropoda</taxon>
        <taxon>Hexapoda</taxon>
        <taxon>Insecta</taxon>
        <taxon>Pterygota</taxon>
        <taxon>Neoptera</taxon>
        <taxon>Endopterygota</taxon>
        <taxon>Diptera</taxon>
        <taxon>Nematocera</taxon>
        <taxon>Culicoidea</taxon>
        <taxon>Culicidae</taxon>
        <taxon>Anophelinae</taxon>
        <taxon>Anopheles</taxon>
    </lineage>
</organism>
<dbReference type="Proteomes" id="UP000030765">
    <property type="component" value="Unassembled WGS sequence"/>
</dbReference>
<keyword evidence="1" id="KW-0732">Signal</keyword>
<dbReference type="STRING" id="74873.A0A084W350"/>
<reference evidence="3" key="2">
    <citation type="submission" date="2020-05" db="UniProtKB">
        <authorList>
            <consortium name="EnsemblMetazoa"/>
        </authorList>
    </citation>
    <scope>IDENTIFICATION</scope>
</reference>
<name>A0A084W350_ANOSI</name>
<evidence type="ECO:0000313" key="2">
    <source>
        <dbReference type="EMBL" id="KFB44644.1"/>
    </source>
</evidence>
<dbReference type="EMBL" id="KE525279">
    <property type="protein sequence ID" value="KFB44644.1"/>
    <property type="molecule type" value="Genomic_DNA"/>
</dbReference>
<dbReference type="VEuPathDB" id="VectorBase:ASIS019167"/>
<reference evidence="2 4" key="1">
    <citation type="journal article" date="2014" name="BMC Genomics">
        <title>Genome sequence of Anopheles sinensis provides insight into genetics basis of mosquito competence for malaria parasites.</title>
        <authorList>
            <person name="Zhou D."/>
            <person name="Zhang D."/>
            <person name="Ding G."/>
            <person name="Shi L."/>
            <person name="Hou Q."/>
            <person name="Ye Y."/>
            <person name="Xu Y."/>
            <person name="Zhou H."/>
            <person name="Xiong C."/>
            <person name="Li S."/>
            <person name="Yu J."/>
            <person name="Hong S."/>
            <person name="Yu X."/>
            <person name="Zou P."/>
            <person name="Chen C."/>
            <person name="Chang X."/>
            <person name="Wang W."/>
            <person name="Lv Y."/>
            <person name="Sun Y."/>
            <person name="Ma L."/>
            <person name="Shen B."/>
            <person name="Zhu C."/>
        </authorList>
    </citation>
    <scope>NUCLEOTIDE SEQUENCE [LARGE SCALE GENOMIC DNA]</scope>
</reference>
<dbReference type="EnsemblMetazoa" id="ASIC012531-RA">
    <property type="protein sequence ID" value="ASIC012531-PA"/>
    <property type="gene ID" value="ASIC012531"/>
</dbReference>
<protein>
    <recommendedName>
        <fullName evidence="5">Secreted protein</fullName>
    </recommendedName>
</protein>
<evidence type="ECO:0000313" key="4">
    <source>
        <dbReference type="Proteomes" id="UP000030765"/>
    </source>
</evidence>
<accession>A0A084W350</accession>
<gene>
    <name evidence="2" type="ORF">ZHAS_00012531</name>
</gene>
<keyword evidence="4" id="KW-1185">Reference proteome</keyword>
<evidence type="ECO:0000313" key="3">
    <source>
        <dbReference type="EnsemblMetazoa" id="ASIC012531-PA"/>
    </source>
</evidence>
<sequence>MPTCSVFIRCALCIGAVLLATVVSVALGNAAAGSLNNPPNDGPPAVEQLPFCDDKVDQQRDLRDG</sequence>
<feature type="chain" id="PRO_5001784120" description="Secreted protein" evidence="1">
    <location>
        <begin position="29"/>
        <end position="65"/>
    </location>
</feature>
<evidence type="ECO:0008006" key="5">
    <source>
        <dbReference type="Google" id="ProtNLM"/>
    </source>
</evidence>
<evidence type="ECO:0000256" key="1">
    <source>
        <dbReference type="SAM" id="SignalP"/>
    </source>
</evidence>
<dbReference type="VEuPathDB" id="VectorBase:ASIC012531"/>
<feature type="signal peptide" evidence="1">
    <location>
        <begin position="1"/>
        <end position="28"/>
    </location>
</feature>
<dbReference type="AlphaFoldDB" id="A0A084W350"/>